<organism evidence="7 8">
    <name type="scientific">Aurantimonas marianensis</name>
    <dbReference type="NCBI Taxonomy" id="2920428"/>
    <lineage>
        <taxon>Bacteria</taxon>
        <taxon>Pseudomonadati</taxon>
        <taxon>Pseudomonadota</taxon>
        <taxon>Alphaproteobacteria</taxon>
        <taxon>Hyphomicrobiales</taxon>
        <taxon>Aurantimonadaceae</taxon>
        <taxon>Aurantimonas</taxon>
    </lineage>
</organism>
<dbReference type="PANTHER" id="PTHR38776">
    <property type="entry name" value="MLTA-INTERACTING PROTEIN-RELATED"/>
    <property type="match status" value="1"/>
</dbReference>
<evidence type="ECO:0000256" key="3">
    <source>
        <dbReference type="ARBA" id="ARBA00022729"/>
    </source>
</evidence>
<evidence type="ECO:0000256" key="4">
    <source>
        <dbReference type="ARBA" id="ARBA00023136"/>
    </source>
</evidence>
<dbReference type="Proteomes" id="UP001155220">
    <property type="component" value="Unassembled WGS sequence"/>
</dbReference>
<keyword evidence="3 6" id="KW-0732">Signal</keyword>
<keyword evidence="4" id="KW-0472">Membrane</keyword>
<dbReference type="Pfam" id="PF06629">
    <property type="entry name" value="MipA"/>
    <property type="match status" value="1"/>
</dbReference>
<sequence length="287" mass="30502">MRREWLEYQDMIVRTGALALALVFGSSLAATAADHVAGPYDPNPAPLAPAASDYGDADFVFELGISGFVSPDYEGSDEYQITPVPIVSIEYLSIPGIGAFGGRDGRGFSIGPSFGYTGEREASDFPELAGLTDVDATYELGLKASYEWENAEIYGAARYAFGGAEGLVGDIGANVIARPTERLILKAGPTASFASSDYTDAYFGVTPSEAFASGGRFTTYAPKGGFKSVGVAASARYEIFTDWFVNADASYERLVGDAKDSPIVKAGDENQYTFGLGISRRFSLDLF</sequence>
<evidence type="ECO:0000256" key="2">
    <source>
        <dbReference type="ARBA" id="ARBA00005722"/>
    </source>
</evidence>
<dbReference type="EMBL" id="JALHBS010000081">
    <property type="protein sequence ID" value="MCP3056100.1"/>
    <property type="molecule type" value="Genomic_DNA"/>
</dbReference>
<proteinExistence type="inferred from homology"/>
<gene>
    <name evidence="7" type="ORF">MJ956_13235</name>
</gene>
<protein>
    <submittedName>
        <fullName evidence="7">MipA/OmpV family protein</fullName>
    </submittedName>
</protein>
<comment type="caution">
    <text evidence="7">The sequence shown here is derived from an EMBL/GenBank/DDBJ whole genome shotgun (WGS) entry which is preliminary data.</text>
</comment>
<name>A0A9X2H5P2_9HYPH</name>
<dbReference type="RefSeq" id="WP_253964918.1">
    <property type="nucleotide sequence ID" value="NZ_JALHBS010000081.1"/>
</dbReference>
<evidence type="ECO:0000256" key="6">
    <source>
        <dbReference type="SAM" id="SignalP"/>
    </source>
</evidence>
<feature type="chain" id="PRO_5040892122" evidence="6">
    <location>
        <begin position="33"/>
        <end position="287"/>
    </location>
</feature>
<evidence type="ECO:0000256" key="5">
    <source>
        <dbReference type="ARBA" id="ARBA00023237"/>
    </source>
</evidence>
<dbReference type="InterPro" id="IPR010583">
    <property type="entry name" value="MipA"/>
</dbReference>
<reference evidence="7" key="1">
    <citation type="submission" date="2022-03" db="EMBL/GenBank/DDBJ databases">
        <title>Aurantimonas Liuensis sp. Nov., isolated from the hadal seawater of the Mariana Trench.</title>
        <authorList>
            <person name="Liu R."/>
        </authorList>
    </citation>
    <scope>NUCLEOTIDE SEQUENCE</scope>
    <source>
        <strain evidence="7">LRZ36</strain>
    </source>
</reference>
<comment type="subcellular location">
    <subcellularLocation>
        <location evidence="1">Cell outer membrane</location>
    </subcellularLocation>
</comment>
<feature type="signal peptide" evidence="6">
    <location>
        <begin position="1"/>
        <end position="32"/>
    </location>
</feature>
<evidence type="ECO:0000313" key="7">
    <source>
        <dbReference type="EMBL" id="MCP3056100.1"/>
    </source>
</evidence>
<dbReference type="AlphaFoldDB" id="A0A9X2H5P2"/>
<accession>A0A9X2H5P2</accession>
<dbReference type="PANTHER" id="PTHR38776:SF1">
    <property type="entry name" value="MLTA-INTERACTING PROTEIN-RELATED"/>
    <property type="match status" value="1"/>
</dbReference>
<keyword evidence="5" id="KW-0998">Cell outer membrane</keyword>
<comment type="similarity">
    <text evidence="2">Belongs to the MipA/OmpV family.</text>
</comment>
<evidence type="ECO:0000256" key="1">
    <source>
        <dbReference type="ARBA" id="ARBA00004442"/>
    </source>
</evidence>
<evidence type="ECO:0000313" key="8">
    <source>
        <dbReference type="Proteomes" id="UP001155220"/>
    </source>
</evidence>
<keyword evidence="8" id="KW-1185">Reference proteome</keyword>
<dbReference type="GO" id="GO:0009279">
    <property type="term" value="C:cell outer membrane"/>
    <property type="evidence" value="ECO:0007669"/>
    <property type="project" value="UniProtKB-SubCell"/>
</dbReference>